<reference evidence="2" key="1">
    <citation type="submission" date="2022-10" db="EMBL/GenBank/DDBJ databases">
        <authorList>
            <person name="Aires J."/>
            <person name="Mesa V."/>
        </authorList>
    </citation>
    <scope>NUCLEOTIDE SEQUENCE</scope>
    <source>
        <strain evidence="2">Clostridium neonatale JD116</strain>
    </source>
</reference>
<accession>A0AAD1YD06</accession>
<sequence>MKATKAKLKRIEEGLKLDQVKELSGLSHTTLIKIEKGNIDNVQLGTLKKVAAALNSTVEELFLNE</sequence>
<dbReference type="SUPFAM" id="SSF47413">
    <property type="entry name" value="lambda repressor-like DNA-binding domains"/>
    <property type="match status" value="1"/>
</dbReference>
<dbReference type="PROSITE" id="PS50943">
    <property type="entry name" value="HTH_CROC1"/>
    <property type="match status" value="1"/>
</dbReference>
<evidence type="ECO:0000313" key="2">
    <source>
        <dbReference type="EMBL" id="CAI3545970.1"/>
    </source>
</evidence>
<proteinExistence type="predicted"/>
<comment type="caution">
    <text evidence="2">The sequence shown here is derived from an EMBL/GenBank/DDBJ whole genome shotgun (WGS) entry which is preliminary data.</text>
</comment>
<dbReference type="InterPro" id="IPR010982">
    <property type="entry name" value="Lambda_DNA-bd_dom_sf"/>
</dbReference>
<dbReference type="EMBL" id="CAMTCP010000066">
    <property type="protein sequence ID" value="CAI3545970.1"/>
    <property type="molecule type" value="Genomic_DNA"/>
</dbReference>
<dbReference type="Gene3D" id="1.10.260.40">
    <property type="entry name" value="lambda repressor-like DNA-binding domains"/>
    <property type="match status" value="1"/>
</dbReference>
<dbReference type="RefSeq" id="WP_278633708.1">
    <property type="nucleotide sequence ID" value="NZ_CAMRXC010000033.1"/>
</dbReference>
<organism evidence="2 3">
    <name type="scientific">Clostridium neonatale</name>
    <dbReference type="NCBI Taxonomy" id="137838"/>
    <lineage>
        <taxon>Bacteria</taxon>
        <taxon>Bacillati</taxon>
        <taxon>Bacillota</taxon>
        <taxon>Clostridia</taxon>
        <taxon>Eubacteriales</taxon>
        <taxon>Clostridiaceae</taxon>
        <taxon>Clostridium</taxon>
    </lineage>
</organism>
<dbReference type="Proteomes" id="UP001189143">
    <property type="component" value="Unassembled WGS sequence"/>
</dbReference>
<dbReference type="GO" id="GO:0003677">
    <property type="term" value="F:DNA binding"/>
    <property type="evidence" value="ECO:0007669"/>
    <property type="project" value="InterPro"/>
</dbReference>
<name>A0AAD1YD06_9CLOT</name>
<feature type="domain" description="HTH cro/C1-type" evidence="1">
    <location>
        <begin position="7"/>
        <end position="61"/>
    </location>
</feature>
<gene>
    <name evidence="2" type="ORF">CNEO2_150059</name>
</gene>
<dbReference type="Pfam" id="PF01381">
    <property type="entry name" value="HTH_3"/>
    <property type="match status" value="1"/>
</dbReference>
<dbReference type="InterPro" id="IPR001387">
    <property type="entry name" value="Cro/C1-type_HTH"/>
</dbReference>
<evidence type="ECO:0000259" key="1">
    <source>
        <dbReference type="PROSITE" id="PS50943"/>
    </source>
</evidence>
<dbReference type="CDD" id="cd00093">
    <property type="entry name" value="HTH_XRE"/>
    <property type="match status" value="1"/>
</dbReference>
<dbReference type="AlphaFoldDB" id="A0AAD1YD06"/>
<dbReference type="SMART" id="SM00530">
    <property type="entry name" value="HTH_XRE"/>
    <property type="match status" value="1"/>
</dbReference>
<protein>
    <submittedName>
        <fullName evidence="2">Transcriptional regulator</fullName>
    </submittedName>
</protein>
<evidence type="ECO:0000313" key="3">
    <source>
        <dbReference type="Proteomes" id="UP001189143"/>
    </source>
</evidence>